<reference evidence="1" key="1">
    <citation type="submission" date="2018-11" db="EMBL/GenBank/DDBJ databases">
        <authorList>
            <consortium name="Pathogen Informatics"/>
        </authorList>
    </citation>
    <scope>NUCLEOTIDE SEQUENCE</scope>
</reference>
<name>A0A448X4R4_9PLAT</name>
<dbReference type="AlphaFoldDB" id="A0A448X4R4"/>
<protein>
    <submittedName>
        <fullName evidence="1">Uncharacterized protein</fullName>
    </submittedName>
</protein>
<keyword evidence="2" id="KW-1185">Reference proteome</keyword>
<dbReference type="Proteomes" id="UP000784294">
    <property type="component" value="Unassembled WGS sequence"/>
</dbReference>
<comment type="caution">
    <text evidence="1">The sequence shown here is derived from an EMBL/GenBank/DDBJ whole genome shotgun (WGS) entry which is preliminary data.</text>
</comment>
<sequence>MAPVPALSLTSSIPLGNPDFSHCQAIIEQLRLDVNCLPNINEASTSTFDGNRNKLAAFVPSLRDIDLLESRPHTRIVRRSSSQHCRAQVLASLPHAYRRADMIYHQLPLCLHSTPGPSFTFHQASVAAPTIATSAVQVPACQASLGLPSRSSASSSASAMAFYNRRQSQIDDLKKWWADWESSHSVQGPARLRPFATRQPGAASAIHPTPTAEAPVLGEMAAAIAMTMTPRLSMVPRSHSLRKPVISFPGASAFSQSGAHFQLLHTHQLRNSSRTAVLLRSGSFRRIEQFVYPNKLGHYPNLTLY</sequence>
<accession>A0A448X4R4</accession>
<organism evidence="1 2">
    <name type="scientific">Protopolystoma xenopodis</name>
    <dbReference type="NCBI Taxonomy" id="117903"/>
    <lineage>
        <taxon>Eukaryota</taxon>
        <taxon>Metazoa</taxon>
        <taxon>Spiralia</taxon>
        <taxon>Lophotrochozoa</taxon>
        <taxon>Platyhelminthes</taxon>
        <taxon>Monogenea</taxon>
        <taxon>Polyopisthocotylea</taxon>
        <taxon>Polystomatidea</taxon>
        <taxon>Polystomatidae</taxon>
        <taxon>Protopolystoma</taxon>
    </lineage>
</organism>
<dbReference type="EMBL" id="CAAALY010091604">
    <property type="protein sequence ID" value="VEL27999.1"/>
    <property type="molecule type" value="Genomic_DNA"/>
</dbReference>
<proteinExistence type="predicted"/>
<evidence type="ECO:0000313" key="2">
    <source>
        <dbReference type="Proteomes" id="UP000784294"/>
    </source>
</evidence>
<gene>
    <name evidence="1" type="ORF">PXEA_LOCUS21439</name>
</gene>
<evidence type="ECO:0000313" key="1">
    <source>
        <dbReference type="EMBL" id="VEL27999.1"/>
    </source>
</evidence>